<dbReference type="Proteomes" id="UP001357485">
    <property type="component" value="Unassembled WGS sequence"/>
</dbReference>
<keyword evidence="4" id="KW-1185">Reference proteome</keyword>
<feature type="non-terminal residue" evidence="3">
    <location>
        <position position="122"/>
    </location>
</feature>
<feature type="transmembrane region" description="Helical" evidence="2">
    <location>
        <begin position="81"/>
        <end position="102"/>
    </location>
</feature>
<accession>A0ABR0M1P0</accession>
<feature type="compositionally biased region" description="Pro residues" evidence="1">
    <location>
        <begin position="40"/>
        <end position="60"/>
    </location>
</feature>
<evidence type="ECO:0000256" key="2">
    <source>
        <dbReference type="SAM" id="Phobius"/>
    </source>
</evidence>
<keyword evidence="2" id="KW-0472">Membrane</keyword>
<evidence type="ECO:0000256" key="1">
    <source>
        <dbReference type="SAM" id="MobiDB-lite"/>
    </source>
</evidence>
<dbReference type="EMBL" id="JAVRRA010003178">
    <property type="protein sequence ID" value="KAK5276709.1"/>
    <property type="molecule type" value="Genomic_DNA"/>
</dbReference>
<evidence type="ECO:0000313" key="4">
    <source>
        <dbReference type="Proteomes" id="UP001357485"/>
    </source>
</evidence>
<reference evidence="3 4" key="1">
    <citation type="submission" date="2023-08" db="EMBL/GenBank/DDBJ databases">
        <title>Black Yeasts Isolated from many extreme environments.</title>
        <authorList>
            <person name="Coleine C."/>
            <person name="Stajich J.E."/>
            <person name="Selbmann L."/>
        </authorList>
    </citation>
    <scope>NUCLEOTIDE SEQUENCE [LARGE SCALE GENOMIC DNA]</scope>
    <source>
        <strain evidence="3 4">CCFEE 536</strain>
    </source>
</reference>
<name>A0ABR0M1P0_9PEZI</name>
<keyword evidence="2" id="KW-1133">Transmembrane helix</keyword>
<gene>
    <name evidence="3" type="ORF">LTR16_010799</name>
</gene>
<keyword evidence="2" id="KW-0812">Transmembrane</keyword>
<sequence>MSLFRLTRHHRPSNLPLLLRPPTQHPTLRLASTTPKIPSIDPPSPHPTGYDPPTPPPVPPQSDTSDSSYDAPKSRRSTSPLIFGAFSLVLGLIGGNVMRVMVDPPTPPVLGSVEDQALLKRL</sequence>
<feature type="compositionally biased region" description="Low complexity" evidence="1">
    <location>
        <begin position="13"/>
        <end position="22"/>
    </location>
</feature>
<organism evidence="3 4">
    <name type="scientific">Cryomyces antarcticus</name>
    <dbReference type="NCBI Taxonomy" id="329879"/>
    <lineage>
        <taxon>Eukaryota</taxon>
        <taxon>Fungi</taxon>
        <taxon>Dikarya</taxon>
        <taxon>Ascomycota</taxon>
        <taxon>Pezizomycotina</taxon>
        <taxon>Dothideomycetes</taxon>
        <taxon>Dothideomycetes incertae sedis</taxon>
        <taxon>Cryomyces</taxon>
    </lineage>
</organism>
<evidence type="ECO:0000313" key="3">
    <source>
        <dbReference type="EMBL" id="KAK5276709.1"/>
    </source>
</evidence>
<feature type="region of interest" description="Disordered" evidence="1">
    <location>
        <begin position="13"/>
        <end position="77"/>
    </location>
</feature>
<proteinExistence type="predicted"/>
<protein>
    <submittedName>
        <fullName evidence="3">Uncharacterized protein</fullName>
    </submittedName>
</protein>
<comment type="caution">
    <text evidence="3">The sequence shown here is derived from an EMBL/GenBank/DDBJ whole genome shotgun (WGS) entry which is preliminary data.</text>
</comment>